<dbReference type="Proteomes" id="UP000316079">
    <property type="component" value="Unassembled WGS sequence"/>
</dbReference>
<feature type="region of interest" description="Disordered" evidence="1">
    <location>
        <begin position="241"/>
        <end position="352"/>
    </location>
</feature>
<feature type="region of interest" description="Disordered" evidence="1">
    <location>
        <begin position="197"/>
        <end position="223"/>
    </location>
</feature>
<protein>
    <recommendedName>
        <fullName evidence="5">MANSC domain-containing protein</fullName>
    </recommendedName>
</protein>
<evidence type="ECO:0008006" key="5">
    <source>
        <dbReference type="Google" id="ProtNLM"/>
    </source>
</evidence>
<feature type="compositionally biased region" description="Low complexity" evidence="1">
    <location>
        <begin position="274"/>
        <end position="307"/>
    </location>
</feature>
<comment type="caution">
    <text evidence="3">The sequence shown here is derived from an EMBL/GenBank/DDBJ whole genome shotgun (WGS) entry which is preliminary data.</text>
</comment>
<organism evidence="3 4">
    <name type="scientific">Danionella cerebrum</name>
    <dbReference type="NCBI Taxonomy" id="2873325"/>
    <lineage>
        <taxon>Eukaryota</taxon>
        <taxon>Metazoa</taxon>
        <taxon>Chordata</taxon>
        <taxon>Craniata</taxon>
        <taxon>Vertebrata</taxon>
        <taxon>Euteleostomi</taxon>
        <taxon>Actinopterygii</taxon>
        <taxon>Neopterygii</taxon>
        <taxon>Teleostei</taxon>
        <taxon>Ostariophysi</taxon>
        <taxon>Cypriniformes</taxon>
        <taxon>Danionidae</taxon>
        <taxon>Danioninae</taxon>
        <taxon>Danionella</taxon>
    </lineage>
</organism>
<feature type="compositionally biased region" description="Low complexity" evidence="1">
    <location>
        <begin position="332"/>
        <end position="352"/>
    </location>
</feature>
<dbReference type="STRING" id="623744.A0A553QDI0"/>
<dbReference type="Pfam" id="PF17823">
    <property type="entry name" value="DUF5585"/>
    <property type="match status" value="1"/>
</dbReference>
<gene>
    <name evidence="3" type="ORF">DNTS_007009</name>
</gene>
<dbReference type="InterPro" id="IPR041056">
    <property type="entry name" value="DUF5585"/>
</dbReference>
<dbReference type="AlphaFoldDB" id="A0A553QDI0"/>
<keyword evidence="2" id="KW-1133">Transmembrane helix</keyword>
<reference evidence="3 4" key="1">
    <citation type="journal article" date="2019" name="Sci. Data">
        <title>Hybrid genome assembly and annotation of Danionella translucida.</title>
        <authorList>
            <person name="Kadobianskyi M."/>
            <person name="Schulze L."/>
            <person name="Schuelke M."/>
            <person name="Judkewitz B."/>
        </authorList>
    </citation>
    <scope>NUCLEOTIDE SEQUENCE [LARGE SCALE GENOMIC DNA]</scope>
    <source>
        <strain evidence="3 4">Bolton</strain>
    </source>
</reference>
<keyword evidence="4" id="KW-1185">Reference proteome</keyword>
<sequence length="426" mass="46671">MERNNIKGMQMMSHEWRKPIHALLSYSLVKAVVQLTARAHFQKLQRKLFYSSSAHDYCNLKKLLESRSFIWIWICGDHFMSDVGDVNLFSLSLMYMTPVIMRVHPVLLLLLLQIVGVHTLNGLSIVANRTVSKPEDCRIELCPPNVNCTRAILNDEKSLCYLMNCQNNESCDDVRNLGDLFVNQDSAHQIKTQTSEPVLTHVSSGSNSSSNVTQPAAPEINVSTSTPTKLVLLPSNMSRDASTLENSTTTVLLPKPDSSTSIPTIAEKPTHKLTSTITDTTTPTSTSAQTSRQPSPTSPPSETNSTTHILSVPTTLPSLAPSPIPKTSTVKQSQTPPTTSMSSSSVVPTLSMNVPQGGKPVINVAGDALTNRLLNTSSLLAVLLFGLLFFLVTVALFLKQAYESYRRKDYTQVDYLINGMYADSGV</sequence>
<feature type="transmembrane region" description="Helical" evidence="2">
    <location>
        <begin position="379"/>
        <end position="398"/>
    </location>
</feature>
<evidence type="ECO:0000313" key="4">
    <source>
        <dbReference type="Proteomes" id="UP000316079"/>
    </source>
</evidence>
<evidence type="ECO:0000313" key="3">
    <source>
        <dbReference type="EMBL" id="TRY87976.1"/>
    </source>
</evidence>
<keyword evidence="2" id="KW-0812">Transmembrane</keyword>
<feature type="compositionally biased region" description="Polar residues" evidence="1">
    <location>
        <begin position="308"/>
        <end position="317"/>
    </location>
</feature>
<evidence type="ECO:0000256" key="2">
    <source>
        <dbReference type="SAM" id="Phobius"/>
    </source>
</evidence>
<dbReference type="OrthoDB" id="10071013at2759"/>
<proteinExistence type="predicted"/>
<evidence type="ECO:0000256" key="1">
    <source>
        <dbReference type="SAM" id="MobiDB-lite"/>
    </source>
</evidence>
<feature type="compositionally biased region" description="Polar residues" evidence="1">
    <location>
        <begin position="241"/>
        <end position="263"/>
    </location>
</feature>
<accession>A0A553QDI0</accession>
<name>A0A553QDI0_9TELE</name>
<dbReference type="EMBL" id="SRMA01026075">
    <property type="protein sequence ID" value="TRY87976.1"/>
    <property type="molecule type" value="Genomic_DNA"/>
</dbReference>
<keyword evidence="2" id="KW-0472">Membrane</keyword>